<protein>
    <recommendedName>
        <fullName evidence="11">S-acyltransferase</fullName>
        <ecNumber evidence="11">2.3.1.225</ecNumber>
    </recommendedName>
    <alternativeName>
        <fullName evidence="11">Palmitoyltransferase</fullName>
    </alternativeName>
</protein>
<comment type="subcellular location">
    <subcellularLocation>
        <location evidence="1">Endomembrane system</location>
        <topology evidence="1">Multi-pass membrane protein</topology>
    </subcellularLocation>
</comment>
<feature type="transmembrane region" description="Helical" evidence="11">
    <location>
        <begin position="341"/>
        <end position="367"/>
    </location>
</feature>
<dbReference type="EMBL" id="JBHFFA010000005">
    <property type="protein sequence ID" value="KAL2624135.1"/>
    <property type="molecule type" value="Genomic_DNA"/>
</dbReference>
<evidence type="ECO:0000313" key="15">
    <source>
        <dbReference type="Proteomes" id="UP001605036"/>
    </source>
</evidence>
<evidence type="ECO:0000256" key="8">
    <source>
        <dbReference type="ARBA" id="ARBA00023288"/>
    </source>
</evidence>
<sequence length="540" mass="60283">MTCTAGEREVWFAGKRRKAGGTVVIVFDCDREGGYPIGGGRRTDRRVDPTTGGSLRKLAFFVETFDVVKIKRRKKQDDRCDSKYCLRNRTLVVDGEMAINSAGWAGEDKKQTQKAVPSKRVYQVWKGSNRFFLCGRMIFGPDVRSLVVTVFLIIVPAVIFCVFVARKLVDKFENHSGVAILVAAAVFTSIVLVLLLLTSGRDPGIIPRNAHPPEPEEDYEAANSPAEWGGGQTPRLRLPRTKDVFVNGVAVKIKYCETCMLYRPPRCSHCSICNNCVERFDHHCPWVGQCIGQRNYRFFFMFVSFTTLLCIYVFAMCGVYIKFLMDGEARTVWKALSKSPASVVLMVYTFIAVWFVGGLTLFHLYLISTNQTTYENFRYRYDNKVNPYNQGVMNNFREIFCTGVVPSKNKFRARVQQDAFGQNVMNPPTGESADLRGTAVSKCGGDLEMGSKDTWQIAGEHDIGPENADDLHARMSTGSELGLESKDGFDENFPLDRSLTGEGETRATHPRRSSWGRKSGSWEITPDILILAQGGGVGGG</sequence>
<evidence type="ECO:0000256" key="11">
    <source>
        <dbReference type="RuleBase" id="RU079119"/>
    </source>
</evidence>
<keyword evidence="4 11" id="KW-0812">Transmembrane</keyword>
<dbReference type="Proteomes" id="UP001605036">
    <property type="component" value="Unassembled WGS sequence"/>
</dbReference>
<evidence type="ECO:0000256" key="4">
    <source>
        <dbReference type="ARBA" id="ARBA00022692"/>
    </source>
</evidence>
<dbReference type="InterPro" id="IPR001594">
    <property type="entry name" value="Palmitoyltrfase_DHHC"/>
</dbReference>
<reference evidence="14 15" key="1">
    <citation type="submission" date="2024-09" db="EMBL/GenBank/DDBJ databases">
        <title>Chromosome-scale assembly of Riccia fluitans.</title>
        <authorList>
            <person name="Paukszto L."/>
            <person name="Sawicki J."/>
            <person name="Karawczyk K."/>
            <person name="Piernik-Szablinska J."/>
            <person name="Szczecinska M."/>
            <person name="Mazdziarz M."/>
        </authorList>
    </citation>
    <scope>NUCLEOTIDE SEQUENCE [LARGE SCALE GENOMIC DNA]</scope>
    <source>
        <strain evidence="14">Rf_01</strain>
        <tissue evidence="14">Aerial parts of the thallus</tissue>
    </source>
</reference>
<proteinExistence type="inferred from homology"/>
<dbReference type="PROSITE" id="PS50216">
    <property type="entry name" value="DHHC"/>
    <property type="match status" value="1"/>
</dbReference>
<keyword evidence="7" id="KW-0564">Palmitate</keyword>
<keyword evidence="8" id="KW-0449">Lipoprotein</keyword>
<evidence type="ECO:0000256" key="7">
    <source>
        <dbReference type="ARBA" id="ARBA00023139"/>
    </source>
</evidence>
<evidence type="ECO:0000313" key="14">
    <source>
        <dbReference type="EMBL" id="KAL2624135.1"/>
    </source>
</evidence>
<comment type="caution">
    <text evidence="14">The sequence shown here is derived from an EMBL/GenBank/DDBJ whole genome shotgun (WGS) entry which is preliminary data.</text>
</comment>
<keyword evidence="3 11" id="KW-0808">Transferase</keyword>
<comment type="similarity">
    <text evidence="2 11">Belongs to the DHHC palmitoyltransferase family.</text>
</comment>
<feature type="domain" description="Palmitoyltransferase DHHC" evidence="13">
    <location>
        <begin position="253"/>
        <end position="378"/>
    </location>
</feature>
<comment type="domain">
    <text evidence="11">The DHHC domain is required for palmitoyltransferase activity.</text>
</comment>
<evidence type="ECO:0000259" key="13">
    <source>
        <dbReference type="Pfam" id="PF01529"/>
    </source>
</evidence>
<feature type="region of interest" description="Disordered" evidence="12">
    <location>
        <begin position="481"/>
        <end position="519"/>
    </location>
</feature>
<evidence type="ECO:0000256" key="10">
    <source>
        <dbReference type="ARBA" id="ARBA00048048"/>
    </source>
</evidence>
<keyword evidence="5 11" id="KW-1133">Transmembrane helix</keyword>
<dbReference type="GO" id="GO:0012505">
    <property type="term" value="C:endomembrane system"/>
    <property type="evidence" value="ECO:0007669"/>
    <property type="project" value="UniProtKB-SubCell"/>
</dbReference>
<evidence type="ECO:0000256" key="1">
    <source>
        <dbReference type="ARBA" id="ARBA00004127"/>
    </source>
</evidence>
<dbReference type="EC" id="2.3.1.225" evidence="11"/>
<dbReference type="GO" id="GO:0019706">
    <property type="term" value="F:protein-cysteine S-palmitoyltransferase activity"/>
    <property type="evidence" value="ECO:0007669"/>
    <property type="project" value="UniProtKB-EC"/>
</dbReference>
<evidence type="ECO:0000256" key="12">
    <source>
        <dbReference type="SAM" id="MobiDB-lite"/>
    </source>
</evidence>
<dbReference type="PANTHER" id="PTHR22883">
    <property type="entry name" value="ZINC FINGER DHHC DOMAIN CONTAINING PROTEIN"/>
    <property type="match status" value="1"/>
</dbReference>
<feature type="transmembrane region" description="Helical" evidence="11">
    <location>
        <begin position="146"/>
        <end position="165"/>
    </location>
</feature>
<gene>
    <name evidence="14" type="ORF">R1flu_008380</name>
</gene>
<dbReference type="InterPro" id="IPR039859">
    <property type="entry name" value="PFA4/ZDH16/20/ERF2-like"/>
</dbReference>
<feature type="region of interest" description="Disordered" evidence="12">
    <location>
        <begin position="209"/>
        <end position="231"/>
    </location>
</feature>
<dbReference type="PANTHER" id="PTHR22883:SF43">
    <property type="entry name" value="PALMITOYLTRANSFERASE APP"/>
    <property type="match status" value="1"/>
</dbReference>
<organism evidence="14 15">
    <name type="scientific">Riccia fluitans</name>
    <dbReference type="NCBI Taxonomy" id="41844"/>
    <lineage>
        <taxon>Eukaryota</taxon>
        <taxon>Viridiplantae</taxon>
        <taxon>Streptophyta</taxon>
        <taxon>Embryophyta</taxon>
        <taxon>Marchantiophyta</taxon>
        <taxon>Marchantiopsida</taxon>
        <taxon>Marchantiidae</taxon>
        <taxon>Marchantiales</taxon>
        <taxon>Ricciaceae</taxon>
        <taxon>Riccia</taxon>
    </lineage>
</organism>
<evidence type="ECO:0000256" key="5">
    <source>
        <dbReference type="ARBA" id="ARBA00022989"/>
    </source>
</evidence>
<evidence type="ECO:0000256" key="3">
    <source>
        <dbReference type="ARBA" id="ARBA00022679"/>
    </source>
</evidence>
<keyword evidence="15" id="KW-1185">Reference proteome</keyword>
<evidence type="ECO:0000256" key="6">
    <source>
        <dbReference type="ARBA" id="ARBA00023136"/>
    </source>
</evidence>
<comment type="catalytic activity">
    <reaction evidence="10 11">
        <text>L-cysteinyl-[protein] + hexadecanoyl-CoA = S-hexadecanoyl-L-cysteinyl-[protein] + CoA</text>
        <dbReference type="Rhea" id="RHEA:36683"/>
        <dbReference type="Rhea" id="RHEA-COMP:10131"/>
        <dbReference type="Rhea" id="RHEA-COMP:11032"/>
        <dbReference type="ChEBI" id="CHEBI:29950"/>
        <dbReference type="ChEBI" id="CHEBI:57287"/>
        <dbReference type="ChEBI" id="CHEBI:57379"/>
        <dbReference type="ChEBI" id="CHEBI:74151"/>
        <dbReference type="EC" id="2.3.1.225"/>
    </reaction>
</comment>
<feature type="transmembrane region" description="Helical" evidence="11">
    <location>
        <begin position="177"/>
        <end position="198"/>
    </location>
</feature>
<accession>A0ABD1YBR4</accession>
<keyword evidence="9 11" id="KW-0012">Acyltransferase</keyword>
<evidence type="ECO:0000256" key="9">
    <source>
        <dbReference type="ARBA" id="ARBA00023315"/>
    </source>
</evidence>
<feature type="transmembrane region" description="Helical" evidence="11">
    <location>
        <begin position="298"/>
        <end position="321"/>
    </location>
</feature>
<dbReference type="Pfam" id="PF01529">
    <property type="entry name" value="DHHC"/>
    <property type="match status" value="1"/>
</dbReference>
<dbReference type="AlphaFoldDB" id="A0ABD1YBR4"/>
<keyword evidence="6 11" id="KW-0472">Membrane</keyword>
<evidence type="ECO:0000256" key="2">
    <source>
        <dbReference type="ARBA" id="ARBA00008574"/>
    </source>
</evidence>
<name>A0ABD1YBR4_9MARC</name>